<keyword evidence="5" id="KW-1185">Reference proteome</keyword>
<comment type="subcellular location">
    <subcellularLocation>
        <location evidence="3">Cytoplasm</location>
    </subcellularLocation>
</comment>
<evidence type="ECO:0000256" key="3">
    <source>
        <dbReference type="HAMAP-Rule" id="MF_01385"/>
    </source>
</evidence>
<evidence type="ECO:0000256" key="2">
    <source>
        <dbReference type="ARBA" id="ARBA00023186"/>
    </source>
</evidence>
<evidence type="ECO:0000313" key="5">
    <source>
        <dbReference type="Proteomes" id="UP001597171"/>
    </source>
</evidence>
<organism evidence="4 5">
    <name type="scientific">Methylopila musalis</name>
    <dbReference type="NCBI Taxonomy" id="1134781"/>
    <lineage>
        <taxon>Bacteria</taxon>
        <taxon>Pseudomonadati</taxon>
        <taxon>Pseudomonadota</taxon>
        <taxon>Alphaproteobacteria</taxon>
        <taxon>Hyphomicrobiales</taxon>
        <taxon>Methylopilaceae</taxon>
        <taxon>Methylopila</taxon>
    </lineage>
</organism>
<evidence type="ECO:0000313" key="4">
    <source>
        <dbReference type="EMBL" id="MFD1330948.1"/>
    </source>
</evidence>
<dbReference type="PANTHER" id="PTHR33620:SF1">
    <property type="entry name" value="UREASE ACCESSORY PROTEIN F"/>
    <property type="match status" value="1"/>
</dbReference>
<comment type="caution">
    <text evidence="4">The sequence shown here is derived from an EMBL/GenBank/DDBJ whole genome shotgun (WGS) entry which is preliminary data.</text>
</comment>
<keyword evidence="3" id="KW-0963">Cytoplasm</keyword>
<evidence type="ECO:0000256" key="1">
    <source>
        <dbReference type="ARBA" id="ARBA00022988"/>
    </source>
</evidence>
<gene>
    <name evidence="3" type="primary">ureF</name>
    <name evidence="4" type="ORF">ACFQ4O_02950</name>
</gene>
<dbReference type="InterPro" id="IPR002639">
    <property type="entry name" value="UreF"/>
</dbReference>
<comment type="subunit">
    <text evidence="3">UreD, UreF and UreG form a complex that acts as a GTP-hydrolysis-dependent molecular chaperone, activating the urease apoprotein by helping to assemble the nickel containing metallocenter of UreC. The UreE protein probably delivers the nickel.</text>
</comment>
<reference evidence="5" key="1">
    <citation type="journal article" date="2019" name="Int. J. Syst. Evol. Microbiol.">
        <title>The Global Catalogue of Microorganisms (GCM) 10K type strain sequencing project: providing services to taxonomists for standard genome sequencing and annotation.</title>
        <authorList>
            <consortium name="The Broad Institute Genomics Platform"/>
            <consortium name="The Broad Institute Genome Sequencing Center for Infectious Disease"/>
            <person name="Wu L."/>
            <person name="Ma J."/>
        </authorList>
    </citation>
    <scope>NUCLEOTIDE SEQUENCE [LARGE SCALE GENOMIC DNA]</scope>
    <source>
        <strain evidence="5">CCUG 61696</strain>
    </source>
</reference>
<dbReference type="Pfam" id="PF01730">
    <property type="entry name" value="UreF"/>
    <property type="match status" value="1"/>
</dbReference>
<dbReference type="Proteomes" id="UP001597171">
    <property type="component" value="Unassembled WGS sequence"/>
</dbReference>
<name>A0ABW3Z4S7_9HYPH</name>
<proteinExistence type="inferred from homology"/>
<dbReference type="RefSeq" id="WP_378774149.1">
    <property type="nucleotide sequence ID" value="NZ_JBHTMX010000009.1"/>
</dbReference>
<dbReference type="InterPro" id="IPR038277">
    <property type="entry name" value="UreF_sf"/>
</dbReference>
<accession>A0ABW3Z4S7</accession>
<protein>
    <recommendedName>
        <fullName evidence="3">Urease accessory protein UreF</fullName>
    </recommendedName>
</protein>
<dbReference type="PIRSF" id="PIRSF009467">
    <property type="entry name" value="Ureas_acces_UreF"/>
    <property type="match status" value="1"/>
</dbReference>
<keyword evidence="2 3" id="KW-0143">Chaperone</keyword>
<sequence>MTTATITTRMARRPPAGDKAAAAAFRPKGNGGDRLLALLQLTNASFPTGAFTHSCGFETWIYDGVVTDWREAERRCRDWLRHGIATCDAVAVVQSYRAALDGDAETLVDLDVRLGALKLARETRAASVMTGKALLAACRDIFELEGMRRYQAMMSEGRCEGHHAVIYGVAGAGLALGETETVTSYLWSGFSNLVAVAQRLTPLGQVDAQRIITAAGPLIDECVAIARTRTPDRMCSTYAALDAAAMRHERLATRLCIS</sequence>
<dbReference type="PANTHER" id="PTHR33620">
    <property type="entry name" value="UREASE ACCESSORY PROTEIN F"/>
    <property type="match status" value="1"/>
</dbReference>
<comment type="function">
    <text evidence="3">Required for maturation of urease via the functional incorporation of the urease nickel metallocenter.</text>
</comment>
<dbReference type="HAMAP" id="MF_01385">
    <property type="entry name" value="UreF"/>
    <property type="match status" value="1"/>
</dbReference>
<keyword evidence="1 3" id="KW-0996">Nickel insertion</keyword>
<dbReference type="Gene3D" id="1.10.4190.10">
    <property type="entry name" value="Urease accessory protein UreF"/>
    <property type="match status" value="1"/>
</dbReference>
<dbReference type="EMBL" id="JBHTMX010000009">
    <property type="protein sequence ID" value="MFD1330948.1"/>
    <property type="molecule type" value="Genomic_DNA"/>
</dbReference>
<comment type="similarity">
    <text evidence="3">Belongs to the UreF family.</text>
</comment>